<dbReference type="AlphaFoldDB" id="A0A1I2BKJ5"/>
<feature type="domain" description="FAD/NAD(P)-binding" evidence="8">
    <location>
        <begin position="6"/>
        <end position="310"/>
    </location>
</feature>
<dbReference type="OrthoDB" id="2641866at2"/>
<dbReference type="PANTHER" id="PTHR43706:SF47">
    <property type="entry name" value="EXTERNAL NADH-UBIQUINONE OXIDOREDUCTASE 1, MITOCHONDRIAL-RELATED"/>
    <property type="match status" value="1"/>
</dbReference>
<keyword evidence="5" id="KW-0560">Oxidoreductase</keyword>
<dbReference type="InterPro" id="IPR036188">
    <property type="entry name" value="FAD/NAD-bd_sf"/>
</dbReference>
<evidence type="ECO:0000256" key="1">
    <source>
        <dbReference type="ARBA" id="ARBA00005272"/>
    </source>
</evidence>
<evidence type="ECO:0000313" key="9">
    <source>
        <dbReference type="EMBL" id="SFE56696.1"/>
    </source>
</evidence>
<dbReference type="SUPFAM" id="SSF51905">
    <property type="entry name" value="FAD/NAD(P)-binding domain"/>
    <property type="match status" value="1"/>
</dbReference>
<comment type="catalytic activity">
    <reaction evidence="7">
        <text>a quinone + NADH + H(+) = a quinol + NAD(+)</text>
        <dbReference type="Rhea" id="RHEA:46160"/>
        <dbReference type="ChEBI" id="CHEBI:15378"/>
        <dbReference type="ChEBI" id="CHEBI:24646"/>
        <dbReference type="ChEBI" id="CHEBI:57540"/>
        <dbReference type="ChEBI" id="CHEBI:57945"/>
        <dbReference type="ChEBI" id="CHEBI:132124"/>
        <dbReference type="EC" id="1.6.5.9"/>
    </reaction>
</comment>
<dbReference type="EC" id="1.6.5.9" evidence="2"/>
<dbReference type="PANTHER" id="PTHR43706">
    <property type="entry name" value="NADH DEHYDROGENASE"/>
    <property type="match status" value="1"/>
</dbReference>
<keyword evidence="10" id="KW-1185">Reference proteome</keyword>
<dbReference type="InterPro" id="IPR045024">
    <property type="entry name" value="NDH-2"/>
</dbReference>
<proteinExistence type="inferred from homology"/>
<reference evidence="10" key="1">
    <citation type="submission" date="2016-10" db="EMBL/GenBank/DDBJ databases">
        <authorList>
            <person name="Varghese N."/>
            <person name="Submissions S."/>
        </authorList>
    </citation>
    <scope>NUCLEOTIDE SEQUENCE [LARGE SCALE GENOMIC DNA]</scope>
    <source>
        <strain evidence="10">CGMCC 1.10784</strain>
    </source>
</reference>
<dbReference type="Proteomes" id="UP000198855">
    <property type="component" value="Unassembled WGS sequence"/>
</dbReference>
<sequence length="395" mass="43146">MKELTCMIVGGGFAGIHAVKAIRKAHKANGAPYKLNLILFDQQRSHLRKVLLFRPAVSEQNITIPWQQVLQDDAVFIQGSALEVDGVHKKLLYRDSEGQTKEHSYDVLVMAIGSIARQPDPNQGGIPLTGVDAAARILELWQSNMKRAAIENKKEERQRLLTAAVAGAGISGVETAAELAYAMRNEASANGLDPSEVKVHLINAQERLFLEGPVKVSLKLDQDLAECGVIVHHNRRAIREEEGRLQLSEGDSLPVGLTVWTLGLVPNPALQTMGLPVTEQGQVIVDESYRVRGRSGVYAIGDNAFIVEQASGKACQMTCKEAIPQAQRLGKIIVADLTGSEAPKHKAVMDAFTIGLGPGRGIMWTRKWGLDIIISDKLAYKIKCFAWDYASMLKS</sequence>
<evidence type="ECO:0000256" key="3">
    <source>
        <dbReference type="ARBA" id="ARBA00022630"/>
    </source>
</evidence>
<evidence type="ECO:0000259" key="8">
    <source>
        <dbReference type="Pfam" id="PF07992"/>
    </source>
</evidence>
<accession>A0A1I2BKJ5</accession>
<dbReference type="GO" id="GO:0050136">
    <property type="term" value="F:NADH dehydrogenase (quinone) (non-electrogenic) activity"/>
    <property type="evidence" value="ECO:0007669"/>
    <property type="project" value="UniProtKB-EC"/>
</dbReference>
<comment type="similarity">
    <text evidence="1">Belongs to the NADH dehydrogenase family.</text>
</comment>
<keyword evidence="3" id="KW-0285">Flavoprotein</keyword>
<evidence type="ECO:0000256" key="5">
    <source>
        <dbReference type="ARBA" id="ARBA00023002"/>
    </source>
</evidence>
<keyword evidence="6" id="KW-0520">NAD</keyword>
<dbReference type="Pfam" id="PF07992">
    <property type="entry name" value="Pyr_redox_2"/>
    <property type="match status" value="1"/>
</dbReference>
<dbReference type="EMBL" id="FOMT01000003">
    <property type="protein sequence ID" value="SFE56696.1"/>
    <property type="molecule type" value="Genomic_DNA"/>
</dbReference>
<dbReference type="Gene3D" id="3.50.50.100">
    <property type="match status" value="1"/>
</dbReference>
<gene>
    <name evidence="9" type="ORF">SAMN05216378_3564</name>
</gene>
<dbReference type="InterPro" id="IPR023753">
    <property type="entry name" value="FAD/NAD-binding_dom"/>
</dbReference>
<dbReference type="RefSeq" id="WP_091187495.1">
    <property type="nucleotide sequence ID" value="NZ_FOMT01000003.1"/>
</dbReference>
<dbReference type="PRINTS" id="PR00368">
    <property type="entry name" value="FADPNR"/>
</dbReference>
<dbReference type="STRING" id="1045775.SAMN05216378_3564"/>
<evidence type="ECO:0000313" key="10">
    <source>
        <dbReference type="Proteomes" id="UP000198855"/>
    </source>
</evidence>
<keyword evidence="4" id="KW-0274">FAD</keyword>
<name>A0A1I2BKJ5_9BACL</name>
<evidence type="ECO:0000256" key="6">
    <source>
        <dbReference type="ARBA" id="ARBA00023027"/>
    </source>
</evidence>
<organism evidence="9 10">
    <name type="scientific">Paenibacillus catalpae</name>
    <dbReference type="NCBI Taxonomy" id="1045775"/>
    <lineage>
        <taxon>Bacteria</taxon>
        <taxon>Bacillati</taxon>
        <taxon>Bacillota</taxon>
        <taxon>Bacilli</taxon>
        <taxon>Bacillales</taxon>
        <taxon>Paenibacillaceae</taxon>
        <taxon>Paenibacillus</taxon>
    </lineage>
</organism>
<evidence type="ECO:0000256" key="7">
    <source>
        <dbReference type="ARBA" id="ARBA00047599"/>
    </source>
</evidence>
<protein>
    <recommendedName>
        <fullName evidence="2">NADH:ubiquinone reductase (non-electrogenic)</fullName>
        <ecNumber evidence="2">1.6.5.9</ecNumber>
    </recommendedName>
</protein>
<evidence type="ECO:0000256" key="2">
    <source>
        <dbReference type="ARBA" id="ARBA00012637"/>
    </source>
</evidence>
<evidence type="ECO:0000256" key="4">
    <source>
        <dbReference type="ARBA" id="ARBA00022827"/>
    </source>
</evidence>